<dbReference type="RefSeq" id="WP_210888087.1">
    <property type="nucleotide sequence ID" value="NZ_CAKJVE010000004.1"/>
</dbReference>
<proteinExistence type="predicted"/>
<dbReference type="Proteomes" id="UP000789738">
    <property type="component" value="Unassembled WGS sequence"/>
</dbReference>
<evidence type="ECO:0000313" key="1">
    <source>
        <dbReference type="EMBL" id="CAG9703969.1"/>
    </source>
</evidence>
<dbReference type="AlphaFoldDB" id="A0AA86JP24"/>
<organism evidence="1 2">
    <name type="scientific">Clostridium neonatale</name>
    <dbReference type="NCBI Taxonomy" id="137838"/>
    <lineage>
        <taxon>Bacteria</taxon>
        <taxon>Bacillati</taxon>
        <taxon>Bacillota</taxon>
        <taxon>Clostridia</taxon>
        <taxon>Eubacteriales</taxon>
        <taxon>Clostridiaceae</taxon>
        <taxon>Clostridium</taxon>
    </lineage>
</organism>
<sequence>MANDRFPRVGDKVKFINSKNHKDKIFTVKQGPVLFDRHLAVVLKEIQGYYNIKNIQIVGENPR</sequence>
<evidence type="ECO:0000313" key="2">
    <source>
        <dbReference type="Proteomes" id="UP000789738"/>
    </source>
</evidence>
<name>A0AA86JP24_9CLOT</name>
<accession>A0AA86JP24</accession>
<gene>
    <name evidence="1" type="ORF">CNEO_40883</name>
</gene>
<protein>
    <submittedName>
        <fullName evidence="1">Uncharacterized protein</fullName>
    </submittedName>
</protein>
<dbReference type="EMBL" id="CAKJVE010000004">
    <property type="protein sequence ID" value="CAG9703969.1"/>
    <property type="molecule type" value="Genomic_DNA"/>
</dbReference>
<comment type="caution">
    <text evidence="1">The sequence shown here is derived from an EMBL/GenBank/DDBJ whole genome shotgun (WGS) entry which is preliminary data.</text>
</comment>
<reference evidence="1" key="1">
    <citation type="submission" date="2021-10" db="EMBL/GenBank/DDBJ databases">
        <authorList>
            <person name="Mesa V."/>
        </authorList>
    </citation>
    <scope>NUCLEOTIDE SEQUENCE</scope>
    <source>
        <strain evidence="1">CC3_PB</strain>
    </source>
</reference>